<gene>
    <name evidence="2" type="ORF">BKE38_26900</name>
</gene>
<comment type="caution">
    <text evidence="2">The sequence shown here is derived from an EMBL/GenBank/DDBJ whole genome shotgun (WGS) entry which is preliminary data.</text>
</comment>
<keyword evidence="3" id="KW-1185">Reference proteome</keyword>
<name>A0A1V2GWG6_9PROT</name>
<dbReference type="Proteomes" id="UP000188879">
    <property type="component" value="Unassembled WGS sequence"/>
</dbReference>
<dbReference type="EMBL" id="MLCO01000365">
    <property type="protein sequence ID" value="ONG45089.1"/>
    <property type="molecule type" value="Genomic_DNA"/>
</dbReference>
<proteinExistence type="predicted"/>
<feature type="region of interest" description="Disordered" evidence="1">
    <location>
        <begin position="1"/>
        <end position="25"/>
    </location>
</feature>
<dbReference type="RefSeq" id="WP_076960331.1">
    <property type="nucleotide sequence ID" value="NZ_MLCO01000365.1"/>
</dbReference>
<evidence type="ECO:0000313" key="2">
    <source>
        <dbReference type="EMBL" id="ONG45089.1"/>
    </source>
</evidence>
<organism evidence="2 3">
    <name type="scientific">Teichococcus deserti</name>
    <dbReference type="NCBI Taxonomy" id="1817963"/>
    <lineage>
        <taxon>Bacteria</taxon>
        <taxon>Pseudomonadati</taxon>
        <taxon>Pseudomonadota</taxon>
        <taxon>Alphaproteobacteria</taxon>
        <taxon>Acetobacterales</taxon>
        <taxon>Roseomonadaceae</taxon>
        <taxon>Roseomonas</taxon>
    </lineage>
</organism>
<feature type="region of interest" description="Disordered" evidence="1">
    <location>
        <begin position="159"/>
        <end position="180"/>
    </location>
</feature>
<feature type="compositionally biased region" description="Basic and acidic residues" evidence="1">
    <location>
        <begin position="169"/>
        <end position="180"/>
    </location>
</feature>
<protein>
    <recommendedName>
        <fullName evidence="4">HARP domain-containing protein</fullName>
    </recommendedName>
</protein>
<evidence type="ECO:0000256" key="1">
    <source>
        <dbReference type="SAM" id="MobiDB-lite"/>
    </source>
</evidence>
<evidence type="ECO:0000313" key="3">
    <source>
        <dbReference type="Proteomes" id="UP000188879"/>
    </source>
</evidence>
<sequence length="309" mass="35231">MTEPATAFSATQHSPGDGPPGATARFPYDRMTVERFREAFPQARWRDDLGAWFVPGTRAERRLTRWMGREWSGVLVYADQRGRDAFTFEPIASPYLEVADDLLVRTPYSRTVIAELREVPWARWDGTSKVWRVPFRSFEALQKRWPAIEAAARMAEPEARRQRAVSRRTAAEAADRRAEAAERRRNRYPVAADALPPLDRVLMTHLGCVVFEAVTGELADPATLARFYPGIVTESATPIWATWRRPGHAELVRAWPARAEVTPAELTRGWWQPDITVLREERRRAASLERARATRQARRLGRLAAESES</sequence>
<accession>A0A1V2GWG6</accession>
<dbReference type="AlphaFoldDB" id="A0A1V2GWG6"/>
<reference evidence="2 3" key="1">
    <citation type="submission" date="2016-10" db="EMBL/GenBank/DDBJ databases">
        <title>Draft Genome sequence of Roseomonas sp. strain M3.</title>
        <authorList>
            <person name="Subhash Y."/>
            <person name="Lee S."/>
        </authorList>
    </citation>
    <scope>NUCLEOTIDE SEQUENCE [LARGE SCALE GENOMIC DNA]</scope>
    <source>
        <strain evidence="2 3">M3</strain>
    </source>
</reference>
<evidence type="ECO:0008006" key="4">
    <source>
        <dbReference type="Google" id="ProtNLM"/>
    </source>
</evidence>